<feature type="transmembrane region" description="Helical" evidence="7">
    <location>
        <begin position="143"/>
        <end position="169"/>
    </location>
</feature>
<feature type="compositionally biased region" description="Basic and acidic residues" evidence="6">
    <location>
        <begin position="613"/>
        <end position="633"/>
    </location>
</feature>
<feature type="transmembrane region" description="Helical" evidence="7">
    <location>
        <begin position="233"/>
        <end position="251"/>
    </location>
</feature>
<feature type="domain" description="Major facilitator superfamily (MFS) profile" evidence="8">
    <location>
        <begin position="78"/>
        <end position="545"/>
    </location>
</feature>
<dbReference type="CDD" id="cd17502">
    <property type="entry name" value="MFS_Azr1_MDR_like"/>
    <property type="match status" value="1"/>
</dbReference>
<evidence type="ECO:0000313" key="9">
    <source>
        <dbReference type="EMBL" id="SPO06911.1"/>
    </source>
</evidence>
<feature type="transmembrane region" description="Helical" evidence="7">
    <location>
        <begin position="489"/>
        <end position="512"/>
    </location>
</feature>
<feature type="transmembrane region" description="Helical" evidence="7">
    <location>
        <begin position="175"/>
        <end position="193"/>
    </location>
</feature>
<feature type="transmembrane region" description="Helical" evidence="7">
    <location>
        <begin position="561"/>
        <end position="580"/>
    </location>
</feature>
<proteinExistence type="predicted"/>
<dbReference type="GO" id="GO:0005886">
    <property type="term" value="C:plasma membrane"/>
    <property type="evidence" value="ECO:0007669"/>
    <property type="project" value="TreeGrafter"/>
</dbReference>
<keyword evidence="5 7" id="KW-0472">Membrane</keyword>
<dbReference type="Pfam" id="PF07690">
    <property type="entry name" value="MFS_1"/>
    <property type="match status" value="1"/>
</dbReference>
<protein>
    <submittedName>
        <fullName evidence="9">Related to MFS multidrug transporter</fullName>
    </submittedName>
</protein>
<dbReference type="InterPro" id="IPR011701">
    <property type="entry name" value="MFS"/>
</dbReference>
<feature type="transmembrane region" description="Helical" evidence="7">
    <location>
        <begin position="360"/>
        <end position="380"/>
    </location>
</feature>
<dbReference type="GO" id="GO:0022857">
    <property type="term" value="F:transmembrane transporter activity"/>
    <property type="evidence" value="ECO:0007669"/>
    <property type="project" value="InterPro"/>
</dbReference>
<gene>
    <name evidence="9" type="ORF">DNG_09605</name>
</gene>
<dbReference type="FunFam" id="1.20.1250.20:FF:000196">
    <property type="entry name" value="MFS toxin efflux pump (AflT)"/>
    <property type="match status" value="1"/>
</dbReference>
<dbReference type="PANTHER" id="PTHR23501">
    <property type="entry name" value="MAJOR FACILITATOR SUPERFAMILY"/>
    <property type="match status" value="1"/>
</dbReference>
<dbReference type="FunFam" id="1.20.1720.10:FF:000012">
    <property type="entry name" value="MFS toxin efflux pump (AflT)"/>
    <property type="match status" value="1"/>
</dbReference>
<sequence length="633" mass="67148">MKRDLRSFLHTSRRKSANSILGSSATSTTVDAEIQSPTPPRTPENVDESTKDGGGDGPTQGETCSERVYPSGLKLVLILISLMTSMFLVALDRLIIATAVPQITNDFRSVTDIGWYASSFLLTNAAFQLAYGKLYTFWRVKRVFLSSVLLFEIGSAICGAAGSSAVFIFGRALSGVGGGGIFSGAIVILVHSVPLHRRPMFQGIFGATFGIASVVGPLLGGVFTTSVTWRWCFYINLPLGAITVAIIIFLLDIPPPREEHHAVPGAETPADSEQGHGKKPGSWRKLRQLDFAGTSVFIPGIVCLLLVLQWGGVDHPWNSAVIIALLVLAAVLLSMFVVIQILLPDTATVPPRILSQRTMISAFLTIFCIGAHMMTFVYFIPIWFQAIQGASAVSSGTKTIPLVLSLVVATSSSGAIVSRLGPYIPPLHIGALLAVAGAALLTTLRPDSPPSHWIGYQVAYGLGLGLCFQVPNVAAQTVLPEGDIPVGTALIMFSQLIGGAVFVSVGQSVLVAGLTSRLAHVEDFDVGMLQGVGVTTLLAGLDEHTRDVAVEAYNDALRSVFRGGLGMTCIGVLAGSFMEWRSVKEKKMSTPAPQGRDEGARDGDTVVVGLRPGDGEVKTESKDDAESFKVEGK</sequence>
<evidence type="ECO:0000256" key="1">
    <source>
        <dbReference type="ARBA" id="ARBA00004141"/>
    </source>
</evidence>
<feature type="transmembrane region" description="Helical" evidence="7">
    <location>
        <begin position="400"/>
        <end position="420"/>
    </location>
</feature>
<evidence type="ECO:0000256" key="7">
    <source>
        <dbReference type="SAM" id="Phobius"/>
    </source>
</evidence>
<keyword evidence="4 7" id="KW-1133">Transmembrane helix</keyword>
<dbReference type="PANTHER" id="PTHR23501:SF153">
    <property type="entry name" value="AFLATOXIN EFFLUX PUMP, PUTATIVE-RELATED"/>
    <property type="match status" value="1"/>
</dbReference>
<dbReference type="AlphaFoldDB" id="A0AAE8N605"/>
<keyword evidence="10" id="KW-1185">Reference proteome</keyword>
<feature type="region of interest" description="Disordered" evidence="6">
    <location>
        <begin position="260"/>
        <end position="281"/>
    </location>
</feature>
<feature type="compositionally biased region" description="Basic and acidic residues" evidence="6">
    <location>
        <begin position="595"/>
        <end position="604"/>
    </location>
</feature>
<dbReference type="InterPro" id="IPR020846">
    <property type="entry name" value="MFS_dom"/>
</dbReference>
<evidence type="ECO:0000256" key="6">
    <source>
        <dbReference type="SAM" id="MobiDB-lite"/>
    </source>
</evidence>
<comment type="subcellular location">
    <subcellularLocation>
        <location evidence="1">Membrane</location>
        <topology evidence="1">Multi-pass membrane protein</topology>
    </subcellularLocation>
</comment>
<dbReference type="PROSITE" id="PS50850">
    <property type="entry name" value="MFS"/>
    <property type="match status" value="1"/>
</dbReference>
<dbReference type="SUPFAM" id="SSF103473">
    <property type="entry name" value="MFS general substrate transporter"/>
    <property type="match status" value="2"/>
</dbReference>
<feature type="transmembrane region" description="Helical" evidence="7">
    <location>
        <begin position="75"/>
        <end position="101"/>
    </location>
</feature>
<name>A0AAE8N605_9PEZI</name>
<dbReference type="InterPro" id="IPR036259">
    <property type="entry name" value="MFS_trans_sf"/>
</dbReference>
<evidence type="ECO:0000256" key="5">
    <source>
        <dbReference type="ARBA" id="ARBA00023136"/>
    </source>
</evidence>
<reference evidence="9" key="1">
    <citation type="submission" date="2018-03" db="EMBL/GenBank/DDBJ databases">
        <authorList>
            <person name="Guldener U."/>
        </authorList>
    </citation>
    <scope>NUCLEOTIDE SEQUENCE</scope>
</reference>
<feature type="transmembrane region" description="Helical" evidence="7">
    <location>
        <begin position="113"/>
        <end position="131"/>
    </location>
</feature>
<dbReference type="EMBL" id="ONZQ02000017">
    <property type="protein sequence ID" value="SPO06911.1"/>
    <property type="molecule type" value="Genomic_DNA"/>
</dbReference>
<dbReference type="Proteomes" id="UP001187682">
    <property type="component" value="Unassembled WGS sequence"/>
</dbReference>
<dbReference type="Gene3D" id="1.20.1250.20">
    <property type="entry name" value="MFS general substrate transporter like domains"/>
    <property type="match status" value="1"/>
</dbReference>
<evidence type="ECO:0000256" key="2">
    <source>
        <dbReference type="ARBA" id="ARBA00022448"/>
    </source>
</evidence>
<feature type="compositionally biased region" description="Polar residues" evidence="6">
    <location>
        <begin position="17"/>
        <end position="30"/>
    </location>
</feature>
<evidence type="ECO:0000256" key="3">
    <source>
        <dbReference type="ARBA" id="ARBA00022692"/>
    </source>
</evidence>
<feature type="region of interest" description="Disordered" evidence="6">
    <location>
        <begin position="1"/>
        <end position="64"/>
    </location>
</feature>
<organism evidence="9 10">
    <name type="scientific">Cephalotrichum gorgonifer</name>
    <dbReference type="NCBI Taxonomy" id="2041049"/>
    <lineage>
        <taxon>Eukaryota</taxon>
        <taxon>Fungi</taxon>
        <taxon>Dikarya</taxon>
        <taxon>Ascomycota</taxon>
        <taxon>Pezizomycotina</taxon>
        <taxon>Sordariomycetes</taxon>
        <taxon>Hypocreomycetidae</taxon>
        <taxon>Microascales</taxon>
        <taxon>Microascaceae</taxon>
        <taxon>Cephalotrichum</taxon>
    </lineage>
</organism>
<feature type="transmembrane region" description="Helical" evidence="7">
    <location>
        <begin position="205"/>
        <end position="227"/>
    </location>
</feature>
<evidence type="ECO:0000256" key="4">
    <source>
        <dbReference type="ARBA" id="ARBA00022989"/>
    </source>
</evidence>
<feature type="transmembrane region" description="Helical" evidence="7">
    <location>
        <begin position="427"/>
        <end position="444"/>
    </location>
</feature>
<keyword evidence="2" id="KW-0813">Transport</keyword>
<comment type="caution">
    <text evidence="9">The sequence shown here is derived from an EMBL/GenBank/DDBJ whole genome shotgun (WGS) entry which is preliminary data.</text>
</comment>
<evidence type="ECO:0000313" key="10">
    <source>
        <dbReference type="Proteomes" id="UP001187682"/>
    </source>
</evidence>
<keyword evidence="3 7" id="KW-0812">Transmembrane</keyword>
<evidence type="ECO:0000259" key="8">
    <source>
        <dbReference type="PROSITE" id="PS50850"/>
    </source>
</evidence>
<accession>A0AAE8N605</accession>
<feature type="transmembrane region" description="Helical" evidence="7">
    <location>
        <begin position="317"/>
        <end position="339"/>
    </location>
</feature>
<feature type="transmembrane region" description="Helical" evidence="7">
    <location>
        <begin position="289"/>
        <end position="311"/>
    </location>
</feature>
<feature type="region of interest" description="Disordered" evidence="6">
    <location>
        <begin position="585"/>
        <end position="633"/>
    </location>
</feature>